<name>A0A6J7WHZ4_9CAUD</name>
<sequence length="105" mass="11805">MVKFTNSPETFSDIQFGFHDRAFEVGLGRTEHAIVFFPNGYGASVIRGGVSYGADENLFELGVIIGNESDWHLTYETTITKDVIGRLNENEVMNYLNEIKNLPTK</sequence>
<organism evidence="1">
    <name type="scientific">uncultured Caudovirales phage</name>
    <dbReference type="NCBI Taxonomy" id="2100421"/>
    <lineage>
        <taxon>Viruses</taxon>
        <taxon>Duplodnaviria</taxon>
        <taxon>Heunggongvirae</taxon>
        <taxon>Uroviricota</taxon>
        <taxon>Caudoviricetes</taxon>
        <taxon>Peduoviridae</taxon>
        <taxon>Maltschvirus</taxon>
        <taxon>Maltschvirus maltsch</taxon>
    </lineage>
</organism>
<proteinExistence type="predicted"/>
<protein>
    <submittedName>
        <fullName evidence="1">Uncharacterized protein</fullName>
    </submittedName>
</protein>
<reference evidence="1" key="1">
    <citation type="submission" date="2020-05" db="EMBL/GenBank/DDBJ databases">
        <authorList>
            <person name="Chiriac C."/>
            <person name="Salcher M."/>
            <person name="Ghai R."/>
            <person name="Kavagutti S V."/>
        </authorList>
    </citation>
    <scope>NUCLEOTIDE SEQUENCE</scope>
</reference>
<evidence type="ECO:0000313" key="1">
    <source>
        <dbReference type="EMBL" id="CAB5217659.1"/>
    </source>
</evidence>
<accession>A0A6J7WHZ4</accession>
<dbReference type="EMBL" id="LR798249">
    <property type="protein sequence ID" value="CAB5217659.1"/>
    <property type="molecule type" value="Genomic_DNA"/>
</dbReference>
<gene>
    <name evidence="1" type="ORF">UFOVP201_4</name>
</gene>